<dbReference type="Proteomes" id="UP000791080">
    <property type="component" value="Unassembled WGS sequence"/>
</dbReference>
<reference evidence="2 3" key="1">
    <citation type="submission" date="2022-06" db="EMBL/GenBank/DDBJ databases">
        <title>Genomic Encyclopedia of Type Strains, Phase I: the one thousand microbial genomes (KMG-I) project.</title>
        <authorList>
            <person name="Kyrpides N."/>
        </authorList>
    </citation>
    <scope>NUCLEOTIDE SEQUENCE [LARGE SCALE GENOMIC DNA]</scope>
    <source>
        <strain evidence="2 3">DSM 43889</strain>
    </source>
</reference>
<evidence type="ECO:0000256" key="1">
    <source>
        <dbReference type="SAM" id="MobiDB-lite"/>
    </source>
</evidence>
<feature type="region of interest" description="Disordered" evidence="1">
    <location>
        <begin position="1"/>
        <end position="58"/>
    </location>
</feature>
<feature type="compositionally biased region" description="Basic and acidic residues" evidence="1">
    <location>
        <begin position="1"/>
        <end position="11"/>
    </location>
</feature>
<evidence type="ECO:0000313" key="2">
    <source>
        <dbReference type="EMBL" id="MCP2333064.1"/>
    </source>
</evidence>
<dbReference type="EMBL" id="AUBJ02000001">
    <property type="protein sequence ID" value="MCP2333064.1"/>
    <property type="molecule type" value="Genomic_DNA"/>
</dbReference>
<organism evidence="2 3">
    <name type="scientific">Actinoalloteichus caeruleus DSM 43889</name>
    <dbReference type="NCBI Taxonomy" id="1120930"/>
    <lineage>
        <taxon>Bacteria</taxon>
        <taxon>Bacillati</taxon>
        <taxon>Actinomycetota</taxon>
        <taxon>Actinomycetes</taxon>
        <taxon>Pseudonocardiales</taxon>
        <taxon>Pseudonocardiaceae</taxon>
        <taxon>Actinoalloteichus</taxon>
        <taxon>Actinoalloteichus cyanogriseus</taxon>
    </lineage>
</organism>
<evidence type="ECO:0000313" key="3">
    <source>
        <dbReference type="Proteomes" id="UP000791080"/>
    </source>
</evidence>
<proteinExistence type="predicted"/>
<keyword evidence="3" id="KW-1185">Reference proteome</keyword>
<gene>
    <name evidence="2" type="ORF">G443_003334</name>
</gene>
<dbReference type="RefSeq" id="WP_245588718.1">
    <property type="nucleotide sequence ID" value="NZ_AUBJ02000001.1"/>
</dbReference>
<accession>A0ABT1JL94</accession>
<name>A0ABT1JL94_ACTCY</name>
<sequence length="225" mass="24783">MTTLRRKPDPQERDEDPTPFGPERLVSGAGWVPRQQRTPPRSWSDDAGDTLGPIERSVPWPEPMPELEWFLALEGSAADGASEPSDARNSWVHWASEAEVLDLYRGALTAGGDPPAPWWIRAMHIGTLASRADGFALEDEVHDVLSERPGWVFVPWAGNGRSPYWEYTPSDDGRAIQPTTILFGERHPGFVLVLPAHGVTPTPVRPLGGVAGLVERLTEIGSWRV</sequence>
<comment type="caution">
    <text evidence="2">The sequence shown here is derived from an EMBL/GenBank/DDBJ whole genome shotgun (WGS) entry which is preliminary data.</text>
</comment>
<protein>
    <submittedName>
        <fullName evidence="2">Uncharacterized protein</fullName>
    </submittedName>
</protein>